<keyword evidence="4 7" id="KW-0812">Transmembrane</keyword>
<feature type="transmembrane region" description="Helical" evidence="7">
    <location>
        <begin position="192"/>
        <end position="215"/>
    </location>
</feature>
<feature type="transmembrane region" description="Helical" evidence="7">
    <location>
        <begin position="491"/>
        <end position="511"/>
    </location>
</feature>
<feature type="transmembrane region" description="Helical" evidence="7">
    <location>
        <begin position="382"/>
        <end position="406"/>
    </location>
</feature>
<feature type="transmembrane region" description="Helical" evidence="7">
    <location>
        <begin position="236"/>
        <end position="256"/>
    </location>
</feature>
<proteinExistence type="inferred from homology"/>
<feature type="transmembrane region" description="Helical" evidence="7">
    <location>
        <begin position="100"/>
        <end position="123"/>
    </location>
</feature>
<feature type="transmembrane region" description="Helical" evidence="7">
    <location>
        <begin position="412"/>
        <end position="435"/>
    </location>
</feature>
<dbReference type="AlphaFoldDB" id="F0WEC4"/>
<feature type="transmembrane region" description="Helical" evidence="7">
    <location>
        <begin position="74"/>
        <end position="94"/>
    </location>
</feature>
<dbReference type="HOGENOM" id="CLU_018801_5_0_1"/>
<keyword evidence="6 7" id="KW-0472">Membrane</keyword>
<comment type="similarity">
    <text evidence="2">Belongs to the major facilitator superfamily. Folate-biopterin transporter (TC 2.A.71) family.</text>
</comment>
<comment type="subcellular location">
    <subcellularLocation>
        <location evidence="1">Membrane</location>
        <topology evidence="1">Multi-pass membrane protein</topology>
    </subcellularLocation>
</comment>
<reference evidence="8" key="1">
    <citation type="journal article" date="2011" name="PLoS Biol.">
        <title>Gene gain and loss during evolution of obligate parasitism in the white rust pathogen of Arabidopsis thaliana.</title>
        <authorList>
            <person name="Kemen E."/>
            <person name="Gardiner A."/>
            <person name="Schultz-Larsen T."/>
            <person name="Kemen A.C."/>
            <person name="Balmuth A.L."/>
            <person name="Robert-Seilaniantz A."/>
            <person name="Bailey K."/>
            <person name="Holub E."/>
            <person name="Studholme D.J."/>
            <person name="Maclean D."/>
            <person name="Jones J.D."/>
        </authorList>
    </citation>
    <scope>NUCLEOTIDE SEQUENCE</scope>
</reference>
<keyword evidence="3" id="KW-0813">Transport</keyword>
<dbReference type="EMBL" id="FR824118">
    <property type="protein sequence ID" value="CCA19555.1"/>
    <property type="molecule type" value="Genomic_DNA"/>
</dbReference>
<evidence type="ECO:0000256" key="4">
    <source>
        <dbReference type="ARBA" id="ARBA00022692"/>
    </source>
</evidence>
<dbReference type="SUPFAM" id="SSF103473">
    <property type="entry name" value="MFS general substrate transporter"/>
    <property type="match status" value="1"/>
</dbReference>
<feature type="transmembrane region" description="Helical" evidence="7">
    <location>
        <begin position="135"/>
        <end position="153"/>
    </location>
</feature>
<keyword evidence="5 7" id="KW-1133">Transmembrane helix</keyword>
<feature type="transmembrane region" description="Helical" evidence="7">
    <location>
        <begin position="350"/>
        <end position="370"/>
    </location>
</feature>
<dbReference type="InterPro" id="IPR039309">
    <property type="entry name" value="BT1"/>
</dbReference>
<dbReference type="InterPro" id="IPR036259">
    <property type="entry name" value="MFS_trans_sf"/>
</dbReference>
<dbReference type="PANTHER" id="PTHR31585:SF5">
    <property type="entry name" value="RNA-BINDING S4 DOMAIN-CONTAINING PROTEIN"/>
    <property type="match status" value="1"/>
</dbReference>
<accession>F0WEC4</accession>
<evidence type="ECO:0000256" key="6">
    <source>
        <dbReference type="ARBA" id="ARBA00023136"/>
    </source>
</evidence>
<gene>
    <name evidence="8" type="primary">AlNc14C73G4980</name>
    <name evidence="8" type="ORF">ALNC14_056980</name>
</gene>
<feature type="transmembrane region" description="Helical" evidence="7">
    <location>
        <begin position="268"/>
        <end position="290"/>
    </location>
</feature>
<dbReference type="PANTHER" id="PTHR31585">
    <property type="entry name" value="FOLATE-BIOPTERIN TRANSPORTER 1, CHLOROPLASTIC"/>
    <property type="match status" value="1"/>
</dbReference>
<feature type="transmembrane region" description="Helical" evidence="7">
    <location>
        <begin position="311"/>
        <end position="330"/>
    </location>
</feature>
<reference evidence="8" key="2">
    <citation type="submission" date="2011-02" db="EMBL/GenBank/DDBJ databases">
        <authorList>
            <person name="MacLean D."/>
        </authorList>
    </citation>
    <scope>NUCLEOTIDE SEQUENCE</scope>
</reference>
<organism evidence="8">
    <name type="scientific">Albugo laibachii Nc14</name>
    <dbReference type="NCBI Taxonomy" id="890382"/>
    <lineage>
        <taxon>Eukaryota</taxon>
        <taxon>Sar</taxon>
        <taxon>Stramenopiles</taxon>
        <taxon>Oomycota</taxon>
        <taxon>Peronosporomycetes</taxon>
        <taxon>Albuginales</taxon>
        <taxon>Albuginaceae</taxon>
        <taxon>Albugo</taxon>
    </lineage>
</organism>
<evidence type="ECO:0000256" key="3">
    <source>
        <dbReference type="ARBA" id="ARBA00022448"/>
    </source>
</evidence>
<evidence type="ECO:0000256" key="5">
    <source>
        <dbReference type="ARBA" id="ARBA00022989"/>
    </source>
</evidence>
<dbReference type="Pfam" id="PF03092">
    <property type="entry name" value="BT1"/>
    <property type="match status" value="2"/>
</dbReference>
<dbReference type="GO" id="GO:0016020">
    <property type="term" value="C:membrane"/>
    <property type="evidence" value="ECO:0007669"/>
    <property type="project" value="UniProtKB-SubCell"/>
</dbReference>
<evidence type="ECO:0000256" key="2">
    <source>
        <dbReference type="ARBA" id="ARBA00007015"/>
    </source>
</evidence>
<evidence type="ECO:0000256" key="1">
    <source>
        <dbReference type="ARBA" id="ARBA00004141"/>
    </source>
</evidence>
<sequence>MSNIQKNSIDQISFNGGPQVSYDPILGTYNNVNSPDRTSVRSSDVYHMETGSIRPGKLVQIFSRGGIGVLYQEAVVGLLHGGIPAIVVPFYMYYLNTESIVAVAAISLVNIPWSLKIIFGMLTDNIPILGYRRRPMMLIGWIICGTALLVASLRTMPQPYYPDPSWRAIKPDDYTDTIKSSLNREAKNQGGVYTILLCIASFGYVFVDSVVEAVLIEYAQCEPHALRGRLQASCTFVRSLFVTVTYVLVAFGLNSADYGGSFSFGISFSNVLLLLALFVLSAIPMAWIMIHEEIFLAIDFREYIGNIWDSLKSRVFYQVIAFGFLSSMLLSMDNAASDAILMYWMKLPPLSISILSLLANFTMLAGIFICGKYGLLWSWRKLVVFTVVIVAVVDVLYAMPVCFNVIRGIWFLYVRMAIQGVALGMHFMTTLFVVVEVCKEGAEGTCSGLLATAFNTGPPLAATFTKIMSSWFSVRNEDIQNDSSATRRDSAILFLIASAFKIISLALLPLLPRQKAETQALKNRGGCKAMGIFTIAYLLVAWVWSITLHFLNMFESTRCLAIAGGCST</sequence>
<feature type="transmembrane region" description="Helical" evidence="7">
    <location>
        <begin position="531"/>
        <end position="551"/>
    </location>
</feature>
<evidence type="ECO:0000313" key="8">
    <source>
        <dbReference type="EMBL" id="CCA19555.1"/>
    </source>
</evidence>
<name>F0WEC4_9STRA</name>
<dbReference type="Gene3D" id="1.20.1250.20">
    <property type="entry name" value="MFS general substrate transporter like domains"/>
    <property type="match status" value="1"/>
</dbReference>
<evidence type="ECO:0000256" key="7">
    <source>
        <dbReference type="SAM" id="Phobius"/>
    </source>
</evidence>
<protein>
    <submittedName>
        <fullName evidence="8">FolateBiopterin Transporter (FBT) Family putative</fullName>
    </submittedName>
</protein>